<dbReference type="InterPro" id="IPR037523">
    <property type="entry name" value="VOC_core"/>
</dbReference>
<protein>
    <submittedName>
        <fullName evidence="2">VOC family protein</fullName>
    </submittedName>
</protein>
<feature type="domain" description="VOC" evidence="1">
    <location>
        <begin position="5"/>
        <end position="125"/>
    </location>
</feature>
<dbReference type="CDD" id="cd06587">
    <property type="entry name" value="VOC"/>
    <property type="match status" value="1"/>
</dbReference>
<organism evidence="2 3">
    <name type="scientific">Salinibacillus xinjiangensis</name>
    <dbReference type="NCBI Taxonomy" id="1229268"/>
    <lineage>
        <taxon>Bacteria</taxon>
        <taxon>Bacillati</taxon>
        <taxon>Bacillota</taxon>
        <taxon>Bacilli</taxon>
        <taxon>Bacillales</taxon>
        <taxon>Bacillaceae</taxon>
        <taxon>Salinibacillus</taxon>
    </lineage>
</organism>
<evidence type="ECO:0000313" key="2">
    <source>
        <dbReference type="EMBL" id="MRG87195.1"/>
    </source>
</evidence>
<comment type="caution">
    <text evidence="2">The sequence shown here is derived from an EMBL/GenBank/DDBJ whole genome shotgun (WGS) entry which is preliminary data.</text>
</comment>
<dbReference type="InterPro" id="IPR004360">
    <property type="entry name" value="Glyas_Fos-R_dOase_dom"/>
</dbReference>
<dbReference type="Pfam" id="PF00903">
    <property type="entry name" value="Glyoxalase"/>
    <property type="match status" value="1"/>
</dbReference>
<accession>A0A6G1X8G5</accession>
<proteinExistence type="predicted"/>
<evidence type="ECO:0000313" key="3">
    <source>
        <dbReference type="Proteomes" id="UP000480185"/>
    </source>
</evidence>
<keyword evidence="3" id="KW-1185">Reference proteome</keyword>
<dbReference type="EMBL" id="WJNH01000007">
    <property type="protein sequence ID" value="MRG87195.1"/>
    <property type="molecule type" value="Genomic_DNA"/>
</dbReference>
<dbReference type="AlphaFoldDB" id="A0A6G1X8G5"/>
<name>A0A6G1X8G5_9BACI</name>
<gene>
    <name evidence="2" type="ORF">GH754_12840</name>
</gene>
<reference evidence="2 3" key="1">
    <citation type="submission" date="2019-11" db="EMBL/GenBank/DDBJ databases">
        <authorList>
            <person name="Li J."/>
        </authorList>
    </citation>
    <scope>NUCLEOTIDE SEQUENCE [LARGE SCALE GENOMIC DNA]</scope>
    <source>
        <strain evidence="2 3">J4</strain>
    </source>
</reference>
<sequence>MMKNLLTGIGVFIPVSNLKQSTKWYENMLGFKLVYSDVPSANTLALADGTITFCLVKTDEKIEQPRFPTNQYGVDHYFNFHTKKVDEIYQQLLDKGANVGDIHEVDGMRGFELYDPDGNRFSVIQ</sequence>
<dbReference type="Gene3D" id="3.10.180.10">
    <property type="entry name" value="2,3-Dihydroxybiphenyl 1,2-Dioxygenase, domain 1"/>
    <property type="match status" value="1"/>
</dbReference>
<dbReference type="SUPFAM" id="SSF54593">
    <property type="entry name" value="Glyoxalase/Bleomycin resistance protein/Dihydroxybiphenyl dioxygenase"/>
    <property type="match status" value="1"/>
</dbReference>
<evidence type="ECO:0000259" key="1">
    <source>
        <dbReference type="PROSITE" id="PS51819"/>
    </source>
</evidence>
<dbReference type="InterPro" id="IPR029068">
    <property type="entry name" value="Glyas_Bleomycin-R_OHBP_Dase"/>
</dbReference>
<dbReference type="PROSITE" id="PS51819">
    <property type="entry name" value="VOC"/>
    <property type="match status" value="1"/>
</dbReference>
<dbReference type="Proteomes" id="UP000480185">
    <property type="component" value="Unassembled WGS sequence"/>
</dbReference>